<dbReference type="EMBL" id="GFTR01000083">
    <property type="protein sequence ID" value="JAW16343.1"/>
    <property type="molecule type" value="Transcribed_RNA"/>
</dbReference>
<accession>A0A224Y6H7</accession>
<feature type="transmembrane region" description="Helical" evidence="1">
    <location>
        <begin position="34"/>
        <end position="58"/>
    </location>
</feature>
<keyword evidence="1" id="KW-1133">Transmembrane helix</keyword>
<name>A0A224Y6H7_9HEMI</name>
<dbReference type="AlphaFoldDB" id="A0A224Y6H7"/>
<organism evidence="2">
    <name type="scientific">Panstrongylus lignarius</name>
    <dbReference type="NCBI Taxonomy" id="156445"/>
    <lineage>
        <taxon>Eukaryota</taxon>
        <taxon>Metazoa</taxon>
        <taxon>Ecdysozoa</taxon>
        <taxon>Arthropoda</taxon>
        <taxon>Hexapoda</taxon>
        <taxon>Insecta</taxon>
        <taxon>Pterygota</taxon>
        <taxon>Neoptera</taxon>
        <taxon>Paraneoptera</taxon>
        <taxon>Hemiptera</taxon>
        <taxon>Heteroptera</taxon>
        <taxon>Panheteroptera</taxon>
        <taxon>Cimicomorpha</taxon>
        <taxon>Reduviidae</taxon>
        <taxon>Triatominae</taxon>
        <taxon>Panstrongylus</taxon>
    </lineage>
</organism>
<protein>
    <submittedName>
        <fullName evidence="2">Uncharacterized protein</fullName>
    </submittedName>
</protein>
<evidence type="ECO:0000313" key="2">
    <source>
        <dbReference type="EMBL" id="JAW16343.1"/>
    </source>
</evidence>
<keyword evidence="1" id="KW-0472">Membrane</keyword>
<reference evidence="2" key="1">
    <citation type="journal article" date="2018" name="PLoS Negl. Trop. Dis.">
        <title>An insight into the salivary gland and fat body transcriptome of Panstrongylus lignarius (Hemiptera: Heteroptera), the main vector of Chagas disease in Peru.</title>
        <authorList>
            <person name="Nevoa J.C."/>
            <person name="Mendes M.T."/>
            <person name="da Silva M.V."/>
            <person name="Soares S.C."/>
            <person name="Oliveira C.J.F."/>
            <person name="Ribeiro J.M.C."/>
        </authorList>
    </citation>
    <scope>NUCLEOTIDE SEQUENCE</scope>
</reference>
<sequence length="67" mass="7858">MRHILHTLPFVFLEQLLARLSATKHYCHSASLKFLFLLLTGHKVSLILVPVLHFLRYLQLPLHLLMN</sequence>
<evidence type="ECO:0000256" key="1">
    <source>
        <dbReference type="SAM" id="Phobius"/>
    </source>
</evidence>
<proteinExistence type="predicted"/>
<keyword evidence="1" id="KW-0812">Transmembrane</keyword>